<dbReference type="EMBL" id="JAATJE010000003">
    <property type="protein sequence ID" value="NJC35310.1"/>
    <property type="molecule type" value="Genomic_DNA"/>
</dbReference>
<gene>
    <name evidence="1" type="ORF">GGR88_002839</name>
</gene>
<name>A0ABX0XQ19_9SPHN</name>
<proteinExistence type="predicted"/>
<organism evidence="1 2">
    <name type="scientific">Sphingomonas jejuensis</name>
    <dbReference type="NCBI Taxonomy" id="904715"/>
    <lineage>
        <taxon>Bacteria</taxon>
        <taxon>Pseudomonadati</taxon>
        <taxon>Pseudomonadota</taxon>
        <taxon>Alphaproteobacteria</taxon>
        <taxon>Sphingomonadales</taxon>
        <taxon>Sphingomonadaceae</taxon>
        <taxon>Sphingomonas</taxon>
    </lineage>
</organism>
<keyword evidence="2" id="KW-1185">Reference proteome</keyword>
<accession>A0ABX0XQ19</accession>
<comment type="caution">
    <text evidence="1">The sequence shown here is derived from an EMBL/GenBank/DDBJ whole genome shotgun (WGS) entry which is preliminary data.</text>
</comment>
<reference evidence="1 2" key="1">
    <citation type="submission" date="2020-03" db="EMBL/GenBank/DDBJ databases">
        <title>Genomic Encyclopedia of Type Strains, Phase IV (KMG-IV): sequencing the most valuable type-strain genomes for metagenomic binning, comparative biology and taxonomic classification.</title>
        <authorList>
            <person name="Goeker M."/>
        </authorList>
    </citation>
    <scope>NUCLEOTIDE SEQUENCE [LARGE SCALE GENOMIC DNA]</scope>
    <source>
        <strain evidence="1 2">DSM 27651</strain>
    </source>
</reference>
<protein>
    <submittedName>
        <fullName evidence="1">Uncharacterized protein</fullName>
    </submittedName>
</protein>
<evidence type="ECO:0000313" key="1">
    <source>
        <dbReference type="EMBL" id="NJC35310.1"/>
    </source>
</evidence>
<sequence length="396" mass="43357">MPFMISDPFSIADVGKGGWSQLGGVIPYIGSMKITFDARLAGLPVRTADDVRLGDSASYDGLIKVYLGHGKVGSLLLPQQVFVALGGLRFYQPSFFGPSTMTFDIEPGVHRATFNVDVGDPRTTRAARLMVAIRSDGLVHRYADGAQLYRCRILAPRRLLQHATGRAFPRQDGDFDLQLFHVTNPVAFRAIQKSREIWGSQWNLQGTRRLANVAYAYLTSLDTVRSEEDLRRIAMSSGGSIGFQTTSYMAREEVLDLQVYRESTTGRTASLAVQVPTAALAPPHLLLHPPVAGPAYYEVVGPEIFRVGLRPGAVVSLEEGKAVVASGDERRFTYLVLGDPSTVAGLAAPYDEADVEGVMHLQQFGADDDPFGFWQANANRDLMTGRKFDARSFQPI</sequence>
<evidence type="ECO:0000313" key="2">
    <source>
        <dbReference type="Proteomes" id="UP000734218"/>
    </source>
</evidence>
<dbReference type="Proteomes" id="UP000734218">
    <property type="component" value="Unassembled WGS sequence"/>
</dbReference>